<dbReference type="RefSeq" id="WP_140459600.1">
    <property type="nucleotide sequence ID" value="NZ_BAABFI010000009.1"/>
</dbReference>
<dbReference type="Gene3D" id="2.130.10.10">
    <property type="entry name" value="YVTN repeat-like/Quinoprotein amine dehydrogenase"/>
    <property type="match status" value="1"/>
</dbReference>
<dbReference type="InterPro" id="IPR050282">
    <property type="entry name" value="Cycloisomerase_2"/>
</dbReference>
<name>A0A7Y9FH55_9CELL</name>
<dbReference type="GO" id="GO:0017057">
    <property type="term" value="F:6-phosphogluconolactonase activity"/>
    <property type="evidence" value="ECO:0007669"/>
    <property type="project" value="TreeGrafter"/>
</dbReference>
<evidence type="ECO:0000313" key="2">
    <source>
        <dbReference type="EMBL" id="GIG32065.1"/>
    </source>
</evidence>
<dbReference type="EMBL" id="JACCBK010000001">
    <property type="protein sequence ID" value="NYD87149.1"/>
    <property type="molecule type" value="Genomic_DNA"/>
</dbReference>
<evidence type="ECO:0000256" key="1">
    <source>
        <dbReference type="ARBA" id="ARBA00005564"/>
    </source>
</evidence>
<evidence type="ECO:0000313" key="3">
    <source>
        <dbReference type="EMBL" id="NYD87149.1"/>
    </source>
</evidence>
<dbReference type="Pfam" id="PF10282">
    <property type="entry name" value="Lactonase"/>
    <property type="match status" value="1"/>
</dbReference>
<evidence type="ECO:0000313" key="4">
    <source>
        <dbReference type="Proteomes" id="UP000577956"/>
    </source>
</evidence>
<dbReference type="AlphaFoldDB" id="A0A7Y9FH55"/>
<dbReference type="InterPro" id="IPR011048">
    <property type="entry name" value="Haem_d1_sf"/>
</dbReference>
<reference evidence="2 5" key="2">
    <citation type="submission" date="2021-01" db="EMBL/GenBank/DDBJ databases">
        <title>Whole genome shotgun sequence of Cellulomonas oligotrophica NBRC 109435.</title>
        <authorList>
            <person name="Komaki H."/>
            <person name="Tamura T."/>
        </authorList>
    </citation>
    <scope>NUCLEOTIDE SEQUENCE [LARGE SCALE GENOMIC DNA]</scope>
    <source>
        <strain evidence="2 5">NBRC 109435</strain>
    </source>
</reference>
<dbReference type="SUPFAM" id="SSF51004">
    <property type="entry name" value="C-terminal (heme d1) domain of cytochrome cd1-nitrite reductase"/>
    <property type="match status" value="1"/>
</dbReference>
<dbReference type="InterPro" id="IPR019405">
    <property type="entry name" value="Lactonase_7-beta_prop"/>
</dbReference>
<dbReference type="PANTHER" id="PTHR30344:SF1">
    <property type="entry name" value="6-PHOSPHOGLUCONOLACTONASE"/>
    <property type="match status" value="1"/>
</dbReference>
<dbReference type="EMBL" id="BONN01000003">
    <property type="protein sequence ID" value="GIG32065.1"/>
    <property type="molecule type" value="Genomic_DNA"/>
</dbReference>
<keyword evidence="5" id="KW-1185">Reference proteome</keyword>
<organism evidence="3 4">
    <name type="scientific">Cellulomonas oligotrophica</name>
    <dbReference type="NCBI Taxonomy" id="931536"/>
    <lineage>
        <taxon>Bacteria</taxon>
        <taxon>Bacillati</taxon>
        <taxon>Actinomycetota</taxon>
        <taxon>Actinomycetes</taxon>
        <taxon>Micrococcales</taxon>
        <taxon>Cellulomonadaceae</taxon>
        <taxon>Cellulomonas</taxon>
    </lineage>
</organism>
<comment type="caution">
    <text evidence="3">The sequence shown here is derived from an EMBL/GenBank/DDBJ whole genome shotgun (WGS) entry which is preliminary data.</text>
</comment>
<dbReference type="Proteomes" id="UP000577956">
    <property type="component" value="Unassembled WGS sequence"/>
</dbReference>
<dbReference type="InterPro" id="IPR015943">
    <property type="entry name" value="WD40/YVTN_repeat-like_dom_sf"/>
</dbReference>
<comment type="similarity">
    <text evidence="1">Belongs to the cycloisomerase 2 family.</text>
</comment>
<accession>A0A7Y9FH55</accession>
<dbReference type="PANTHER" id="PTHR30344">
    <property type="entry name" value="6-PHOSPHOGLUCONOLACTONASE-RELATED"/>
    <property type="match status" value="1"/>
</dbReference>
<proteinExistence type="inferred from homology"/>
<dbReference type="Proteomes" id="UP000618382">
    <property type="component" value="Unassembled WGS sequence"/>
</dbReference>
<reference evidence="3 4" key="1">
    <citation type="submission" date="2020-07" db="EMBL/GenBank/DDBJ databases">
        <title>Sequencing the genomes of 1000 actinobacteria strains.</title>
        <authorList>
            <person name="Klenk H.-P."/>
        </authorList>
    </citation>
    <scope>NUCLEOTIDE SEQUENCE [LARGE SCALE GENOMIC DNA]</scope>
    <source>
        <strain evidence="3 4">DSM 24482</strain>
    </source>
</reference>
<evidence type="ECO:0000313" key="5">
    <source>
        <dbReference type="Proteomes" id="UP000618382"/>
    </source>
</evidence>
<sequence length="352" mass="35668">MTTHAPVLLWIGTYPHAGIGTPAGLGEGVWRVHLDPATGRLLDGRLVVRTPAPTFLAADPGGRVLLGVDESAAGTVTAWDVTADGGLAPRATVGSGGGYPCHVLRTPQALYVSNYSDGVLGVLPLAADGGFAPEVLAAGGAVQRFAHAGSGPVVDRQGGPHAHFAALTPDGRHVLVVDLGTDELRRYARADDGSLAEAGVAAALPPGTGPRHLAFSADGALLHVAGELDATLHVLAWDAASATGTPRAVLPAAPGLDGGAPAHVLRDGDRLLMGVRGVDVLTTWPLGPDGTPGTPAVAPLPGRTPRHHEVVAGWTVVALQEEHLLVVLDRAGAEMGRLEVPSPACIVPVTPV</sequence>
<dbReference type="GO" id="GO:0016853">
    <property type="term" value="F:isomerase activity"/>
    <property type="evidence" value="ECO:0007669"/>
    <property type="project" value="UniProtKB-KW"/>
</dbReference>
<protein>
    <submittedName>
        <fullName evidence="3">6-phosphogluconolactonase (Cycloisomerase 2 family)</fullName>
    </submittedName>
</protein>
<gene>
    <name evidence="3" type="ORF">BKA21_002698</name>
    <name evidence="2" type="ORF">Col01nite_12240</name>
</gene>
<keyword evidence="3" id="KW-0413">Isomerase</keyword>